<comment type="caution">
    <text evidence="2">The sequence shown here is derived from an EMBL/GenBank/DDBJ whole genome shotgun (WGS) entry which is preliminary data.</text>
</comment>
<dbReference type="RefSeq" id="WP_166151902.1">
    <property type="nucleotide sequence ID" value="NZ_JAANYN010000023.1"/>
</dbReference>
<dbReference type="InterPro" id="IPR014914">
    <property type="entry name" value="RES_dom"/>
</dbReference>
<evidence type="ECO:0000313" key="3">
    <source>
        <dbReference type="Proteomes" id="UP000649799"/>
    </source>
</evidence>
<dbReference type="Proteomes" id="UP000649799">
    <property type="component" value="Unassembled WGS sequence"/>
</dbReference>
<organism evidence="2 3">
    <name type="scientific">Cyclobacterium plantarum</name>
    <dbReference type="NCBI Taxonomy" id="2716263"/>
    <lineage>
        <taxon>Bacteria</taxon>
        <taxon>Pseudomonadati</taxon>
        <taxon>Bacteroidota</taxon>
        <taxon>Cytophagia</taxon>
        <taxon>Cytophagales</taxon>
        <taxon>Cyclobacteriaceae</taxon>
        <taxon>Cyclobacterium</taxon>
    </lineage>
</organism>
<name>A0ABX0HDM2_9BACT</name>
<dbReference type="SMART" id="SM00953">
    <property type="entry name" value="RES"/>
    <property type="match status" value="1"/>
</dbReference>
<gene>
    <name evidence="2" type="ORF">G9Q97_24550</name>
</gene>
<evidence type="ECO:0000259" key="1">
    <source>
        <dbReference type="SMART" id="SM00953"/>
    </source>
</evidence>
<reference evidence="2 3" key="1">
    <citation type="submission" date="2020-03" db="EMBL/GenBank/DDBJ databases">
        <title>Cyclobacterium plantarum sp. nov., a marine bacterium isolated from a coastal-marine wetland.</title>
        <authorList>
            <person name="Sanchez-Porro C."/>
            <person name="Ventosa A."/>
            <person name="Amoozegar M."/>
        </authorList>
    </citation>
    <scope>NUCLEOTIDE SEQUENCE [LARGE SCALE GENOMIC DNA]</scope>
    <source>
        <strain evidence="2 3">GBPx2</strain>
    </source>
</reference>
<protein>
    <submittedName>
        <fullName evidence="2">RES family NAD+ phosphorylase</fullName>
    </submittedName>
</protein>
<dbReference type="EMBL" id="JAANYN010000023">
    <property type="protein sequence ID" value="NHE59985.1"/>
    <property type="molecule type" value="Genomic_DNA"/>
</dbReference>
<proteinExistence type="predicted"/>
<accession>A0ABX0HDM2</accession>
<keyword evidence="3" id="KW-1185">Reference proteome</keyword>
<sequence length="158" mass="18330">MRVYRIEREKYLKSTLKGRGAALTDGFRWNSRNTYLVYTSASRALAILEVSVHLDLSEDLPSDRFYVEIDIPDEVKILELKKEDLPDDWDAKPPILETQFIGDDFVKDNEAAVMKVPSCVVPLEFNYLINPNHPDSKWITVVSKNQLTFDKRIQQIKK</sequence>
<feature type="domain" description="RES" evidence="1">
    <location>
        <begin position="15"/>
        <end position="143"/>
    </location>
</feature>
<evidence type="ECO:0000313" key="2">
    <source>
        <dbReference type="EMBL" id="NHE59985.1"/>
    </source>
</evidence>
<dbReference type="Pfam" id="PF08808">
    <property type="entry name" value="RES"/>
    <property type="match status" value="1"/>
</dbReference>